<keyword evidence="4 9" id="KW-0963">Cytoplasm</keyword>
<evidence type="ECO:0000256" key="1">
    <source>
        <dbReference type="ARBA" id="ARBA00001849"/>
    </source>
</evidence>
<evidence type="ECO:0000313" key="12">
    <source>
        <dbReference type="EMBL" id="MDQ2307702.1"/>
    </source>
</evidence>
<dbReference type="Gene3D" id="2.40.50.640">
    <property type="match status" value="1"/>
</dbReference>
<dbReference type="PANTHER" id="PTHR23355">
    <property type="entry name" value="RIBONUCLEASE"/>
    <property type="match status" value="1"/>
</dbReference>
<dbReference type="Pfam" id="PF00575">
    <property type="entry name" value="S1"/>
    <property type="match status" value="1"/>
</dbReference>
<dbReference type="AlphaFoldDB" id="A0AAW8HI09"/>
<comment type="similarity">
    <text evidence="3 9">Belongs to the RNR ribonuclease family. RNase II subfamily.</text>
</comment>
<dbReference type="EC" id="3.1.13.1" evidence="9"/>
<proteinExistence type="inferred from homology"/>
<evidence type="ECO:0000256" key="7">
    <source>
        <dbReference type="ARBA" id="ARBA00022839"/>
    </source>
</evidence>
<evidence type="ECO:0000313" key="13">
    <source>
        <dbReference type="Proteomes" id="UP001236270"/>
    </source>
</evidence>
<keyword evidence="7 9" id="KW-0269">Exonuclease</keyword>
<feature type="domain" description="Cold-shock" evidence="10">
    <location>
        <begin position="23"/>
        <end position="79"/>
    </location>
</feature>
<dbReference type="SUPFAM" id="SSF50249">
    <property type="entry name" value="Nucleic acid-binding proteins"/>
    <property type="match status" value="4"/>
</dbReference>
<dbReference type="SMART" id="SM00357">
    <property type="entry name" value="CSP"/>
    <property type="match status" value="1"/>
</dbReference>
<evidence type="ECO:0000256" key="8">
    <source>
        <dbReference type="ARBA" id="ARBA00022884"/>
    </source>
</evidence>
<evidence type="ECO:0000256" key="4">
    <source>
        <dbReference type="ARBA" id="ARBA00022490"/>
    </source>
</evidence>
<dbReference type="NCBIfam" id="TIGR00358">
    <property type="entry name" value="3_prime_RNase"/>
    <property type="match status" value="1"/>
</dbReference>
<dbReference type="InterPro" id="IPR001900">
    <property type="entry name" value="RNase_II/R"/>
</dbReference>
<dbReference type="GO" id="GO:0008859">
    <property type="term" value="F:exoribonuclease II activity"/>
    <property type="evidence" value="ECO:0007669"/>
    <property type="project" value="UniProtKB-UniRule"/>
</dbReference>
<dbReference type="SMART" id="SM00955">
    <property type="entry name" value="RNB"/>
    <property type="match status" value="1"/>
</dbReference>
<dbReference type="InterPro" id="IPR011129">
    <property type="entry name" value="CSD"/>
</dbReference>
<feature type="domain" description="RNB" evidence="11">
    <location>
        <begin position="189"/>
        <end position="517"/>
    </location>
</feature>
<dbReference type="GO" id="GO:0005829">
    <property type="term" value="C:cytosol"/>
    <property type="evidence" value="ECO:0007669"/>
    <property type="project" value="UniProtKB-ARBA"/>
</dbReference>
<evidence type="ECO:0000256" key="3">
    <source>
        <dbReference type="ARBA" id="ARBA00009925"/>
    </source>
</evidence>
<dbReference type="InterPro" id="IPR003029">
    <property type="entry name" value="S1_domain"/>
</dbReference>
<dbReference type="InterPro" id="IPR011804">
    <property type="entry name" value="RNase_II"/>
</dbReference>
<dbReference type="EMBL" id="JAVDNV010000001">
    <property type="protein sequence ID" value="MDQ2307702.1"/>
    <property type="molecule type" value="Genomic_DNA"/>
</dbReference>
<evidence type="ECO:0000259" key="10">
    <source>
        <dbReference type="SMART" id="SM00357"/>
    </source>
</evidence>
<reference evidence="12" key="1">
    <citation type="submission" date="2023-08" db="EMBL/GenBank/DDBJ databases">
        <title>WGS of pathogenic bacterial species, Los Angeles County Public Health Laboratories.</title>
        <authorList>
            <person name="Garrigues J.M."/>
            <person name="Green N.M."/>
        </authorList>
    </citation>
    <scope>NUCLEOTIDE SEQUENCE</scope>
    <source>
        <strain evidence="12">LACPHL-BACT-2023-00068</strain>
    </source>
</reference>
<dbReference type="Gene3D" id="2.40.50.140">
    <property type="entry name" value="Nucleic acid-binding proteins"/>
    <property type="match status" value="2"/>
</dbReference>
<dbReference type="Proteomes" id="UP001236270">
    <property type="component" value="Unassembled WGS sequence"/>
</dbReference>
<evidence type="ECO:0000256" key="9">
    <source>
        <dbReference type="HAMAP-Rule" id="MF_01036"/>
    </source>
</evidence>
<dbReference type="NCBIfam" id="NF003455">
    <property type="entry name" value="PRK05054.1"/>
    <property type="match status" value="1"/>
</dbReference>
<organism evidence="12 13">
    <name type="scientific">Pluralibacter gergoviae</name>
    <name type="common">Enterobacter gergoviae</name>
    <dbReference type="NCBI Taxonomy" id="61647"/>
    <lineage>
        <taxon>Bacteria</taxon>
        <taxon>Pseudomonadati</taxon>
        <taxon>Pseudomonadota</taxon>
        <taxon>Gammaproteobacteria</taxon>
        <taxon>Enterobacterales</taxon>
        <taxon>Enterobacteriaceae</taxon>
        <taxon>Pluralibacter</taxon>
    </lineage>
</organism>
<keyword evidence="6 9" id="KW-0378">Hydrolase</keyword>
<dbReference type="GO" id="GO:0003723">
    <property type="term" value="F:RNA binding"/>
    <property type="evidence" value="ECO:0007669"/>
    <property type="project" value="UniProtKB-KW"/>
</dbReference>
<dbReference type="FunFam" id="2.40.50.640:FF:000001">
    <property type="entry name" value="Exoribonuclease 2"/>
    <property type="match status" value="1"/>
</dbReference>
<dbReference type="Pfam" id="PF08206">
    <property type="entry name" value="OB_RNB"/>
    <property type="match status" value="1"/>
</dbReference>
<name>A0AAW8HI09_PLUGE</name>
<comment type="subcellular location">
    <subcellularLocation>
        <location evidence="2 9">Cytoplasm</location>
    </subcellularLocation>
</comment>
<dbReference type="PANTHER" id="PTHR23355:SF37">
    <property type="entry name" value="EXORIBONUCLEASE 2"/>
    <property type="match status" value="1"/>
</dbReference>
<evidence type="ECO:0000256" key="5">
    <source>
        <dbReference type="ARBA" id="ARBA00022722"/>
    </source>
</evidence>
<dbReference type="KEGG" id="pge:LG71_18165"/>
<dbReference type="FunFam" id="2.40.50.140:FF:000079">
    <property type="entry name" value="Exoribonuclease 2"/>
    <property type="match status" value="1"/>
</dbReference>
<accession>A0AAW8HI09</accession>
<dbReference type="InterPro" id="IPR004476">
    <property type="entry name" value="RNase_II/RNase_R"/>
</dbReference>
<comment type="caution">
    <text evidence="12">The sequence shown here is derived from an EMBL/GenBank/DDBJ whole genome shotgun (WGS) entry which is preliminary data.</text>
</comment>
<evidence type="ECO:0000256" key="2">
    <source>
        <dbReference type="ARBA" id="ARBA00004496"/>
    </source>
</evidence>
<dbReference type="RefSeq" id="WP_043084318.1">
    <property type="nucleotide sequence ID" value="NZ_CBCSIS010000001.1"/>
</dbReference>
<keyword evidence="8 9" id="KW-0694">RNA-binding</keyword>
<dbReference type="InterPro" id="IPR050180">
    <property type="entry name" value="RNR_Ribonuclease"/>
</dbReference>
<comment type="catalytic activity">
    <reaction evidence="1 9">
        <text>Exonucleolytic cleavage in the 3'- to 5'-direction to yield nucleoside 5'-phosphates.</text>
        <dbReference type="EC" id="3.1.13.1"/>
    </reaction>
</comment>
<dbReference type="NCBIfam" id="TIGR02062">
    <property type="entry name" value="RNase_B"/>
    <property type="match status" value="1"/>
</dbReference>
<protein>
    <recommendedName>
        <fullName evidence="9">Exoribonuclease 2</fullName>
        <ecNumber evidence="9">3.1.13.1</ecNumber>
    </recommendedName>
    <alternativeName>
        <fullName evidence="9">Exoribonuclease II</fullName>
        <shortName evidence="9">RNase II</shortName>
        <shortName evidence="9">Ribonuclease II</shortName>
    </alternativeName>
</protein>
<dbReference type="HAMAP" id="MF_01036">
    <property type="entry name" value="RNase_II"/>
    <property type="match status" value="1"/>
</dbReference>
<dbReference type="GeneID" id="61384736"/>
<dbReference type="InterPro" id="IPR012340">
    <property type="entry name" value="NA-bd_OB-fold"/>
</dbReference>
<evidence type="ECO:0000259" key="11">
    <source>
        <dbReference type="SMART" id="SM00955"/>
    </source>
</evidence>
<dbReference type="InterPro" id="IPR013223">
    <property type="entry name" value="RNase_B_OB_dom"/>
</dbReference>
<dbReference type="InterPro" id="IPR022966">
    <property type="entry name" value="RNase_II/R_CS"/>
</dbReference>
<evidence type="ECO:0000256" key="6">
    <source>
        <dbReference type="ARBA" id="ARBA00022801"/>
    </source>
</evidence>
<sequence>MLQDNPLLAQLKQQLHSQTPRAEGVVKGTEKGFGFLEVDAQKSYFIPPPQMKKVMHGDRIIAVIHSEKDKESAEPEELVEPFLTRFVGRVQRKDDRLSIVPDHPLLKDAIPCRAARGVEHDFKEGDWAVAEMRRHPLKGDRSFYAELTQFITYGEDHFVPWWVTLARHNLEKEAPDGIATEMQDEGLERRDLTGLDFVTIDSASTEDMDDALYAEEAADGRLHLTVAIADPTAWIVEGSKLDKAAKVRSFTNYLPGFNIPMLPRELSDDLCSLRANEPRPVLACRMIIDADGAIADDIEFFAATIESKAKLAYDSVSDWLEGNGGWTPPGDAIAAQITLLARICALRGEWRHNHALVFKDRPDYRFVLGEKGEVLDIVAEPRRIANRIVEESMIAANICAARVLRDKLGFGIYNVHTGFDAAKTEQLAELLKTHDVHVDAQEVLTLNGFCKLRRELDAMPSGFLDSRIRRFQSFAEISVEPGPHFGLGLEAYATWTSPIRKYGDMVNHRLLKAIIKGESPARPQDDITVQMAERRRANRMAERDVADWLYARFLKDKAGTDTRFSAEIIDISRGGMRVRLVDNGAVAFIPAPFIHAVRDELVCSQENGTVQIKGETAYRVSDVIDVTIAEVRMETRSVIARPFRA</sequence>
<comment type="function">
    <text evidence="9">Involved in mRNA degradation. Hydrolyzes single-stranded polyribonucleotides processively in the 3' to 5' direction.</text>
</comment>
<gene>
    <name evidence="9" type="primary">rnb</name>
    <name evidence="12" type="ORF">RBJ30_01105</name>
</gene>
<dbReference type="PROSITE" id="PS01175">
    <property type="entry name" value="RIBONUCLEASE_II"/>
    <property type="match status" value="1"/>
</dbReference>
<dbReference type="FunFam" id="2.40.50.140:FF:000081">
    <property type="entry name" value="Exoribonuclease 2"/>
    <property type="match status" value="1"/>
</dbReference>
<dbReference type="GO" id="GO:0006402">
    <property type="term" value="P:mRNA catabolic process"/>
    <property type="evidence" value="ECO:0007669"/>
    <property type="project" value="UniProtKB-UniRule"/>
</dbReference>
<dbReference type="Pfam" id="PF00773">
    <property type="entry name" value="RNB"/>
    <property type="match status" value="1"/>
</dbReference>
<keyword evidence="5 9" id="KW-0540">Nuclease</keyword>